<keyword evidence="2" id="KW-0479">Metal-binding</keyword>
<dbReference type="RefSeq" id="WP_169549395.1">
    <property type="nucleotide sequence ID" value="NZ_CP051677.1"/>
</dbReference>
<comment type="similarity">
    <text evidence="6">Belongs to the peptidase M48 family.</text>
</comment>
<feature type="domain" description="Peptidase M48" evidence="9">
    <location>
        <begin position="86"/>
        <end position="244"/>
    </location>
</feature>
<evidence type="ECO:0000256" key="7">
    <source>
        <dbReference type="SAM" id="MobiDB-lite"/>
    </source>
</evidence>
<dbReference type="PANTHER" id="PTHR22726:SF8">
    <property type="entry name" value="METALLOPROTEASE YCAL"/>
    <property type="match status" value="1"/>
</dbReference>
<keyword evidence="8" id="KW-0732">Signal</keyword>
<keyword evidence="11" id="KW-1185">Reference proteome</keyword>
<dbReference type="KEGG" id="srho:HH216_02750"/>
<evidence type="ECO:0000259" key="9">
    <source>
        <dbReference type="Pfam" id="PF01435"/>
    </source>
</evidence>
<dbReference type="EMBL" id="CP051677">
    <property type="protein sequence ID" value="QJD77452.1"/>
    <property type="molecule type" value="Genomic_DNA"/>
</dbReference>
<dbReference type="InterPro" id="IPR001915">
    <property type="entry name" value="Peptidase_M48"/>
</dbReference>
<dbReference type="GO" id="GO:0046872">
    <property type="term" value="F:metal ion binding"/>
    <property type="evidence" value="ECO:0007669"/>
    <property type="project" value="UniProtKB-KW"/>
</dbReference>
<comment type="cofactor">
    <cofactor evidence="6">
        <name>Zn(2+)</name>
        <dbReference type="ChEBI" id="CHEBI:29105"/>
    </cofactor>
    <text evidence="6">Binds 1 zinc ion per subunit.</text>
</comment>
<keyword evidence="3 6" id="KW-0378">Hydrolase</keyword>
<evidence type="ECO:0000256" key="4">
    <source>
        <dbReference type="ARBA" id="ARBA00022833"/>
    </source>
</evidence>
<evidence type="ECO:0000256" key="6">
    <source>
        <dbReference type="RuleBase" id="RU003983"/>
    </source>
</evidence>
<proteinExistence type="inferred from homology"/>
<protein>
    <submittedName>
        <fullName evidence="10">M48 family metallopeptidase</fullName>
    </submittedName>
</protein>
<evidence type="ECO:0000256" key="5">
    <source>
        <dbReference type="ARBA" id="ARBA00023049"/>
    </source>
</evidence>
<dbReference type="AlphaFoldDB" id="A0A7L5DJ51"/>
<evidence type="ECO:0000256" key="2">
    <source>
        <dbReference type="ARBA" id="ARBA00022723"/>
    </source>
</evidence>
<dbReference type="PANTHER" id="PTHR22726">
    <property type="entry name" value="METALLOENDOPEPTIDASE OMA1"/>
    <property type="match status" value="1"/>
</dbReference>
<feature type="region of interest" description="Disordered" evidence="7">
    <location>
        <begin position="216"/>
        <end position="252"/>
    </location>
</feature>
<evidence type="ECO:0000313" key="10">
    <source>
        <dbReference type="EMBL" id="QJD77452.1"/>
    </source>
</evidence>
<dbReference type="Gene3D" id="3.30.2010.10">
    <property type="entry name" value="Metalloproteases ('zincins'), catalytic domain"/>
    <property type="match status" value="1"/>
</dbReference>
<feature type="signal peptide" evidence="8">
    <location>
        <begin position="1"/>
        <end position="20"/>
    </location>
</feature>
<dbReference type="GO" id="GO:0016020">
    <property type="term" value="C:membrane"/>
    <property type="evidence" value="ECO:0007669"/>
    <property type="project" value="TreeGrafter"/>
</dbReference>
<name>A0A7L5DJ51_9BACT</name>
<organism evidence="10 11">
    <name type="scientific">Spirosoma rhododendri</name>
    <dbReference type="NCBI Taxonomy" id="2728024"/>
    <lineage>
        <taxon>Bacteria</taxon>
        <taxon>Pseudomonadati</taxon>
        <taxon>Bacteroidota</taxon>
        <taxon>Cytophagia</taxon>
        <taxon>Cytophagales</taxon>
        <taxon>Cytophagaceae</taxon>
        <taxon>Spirosoma</taxon>
    </lineage>
</organism>
<dbReference type="Pfam" id="PF01435">
    <property type="entry name" value="Peptidase_M48"/>
    <property type="match status" value="1"/>
</dbReference>
<dbReference type="GO" id="GO:0051603">
    <property type="term" value="P:proteolysis involved in protein catabolic process"/>
    <property type="evidence" value="ECO:0007669"/>
    <property type="project" value="TreeGrafter"/>
</dbReference>
<keyword evidence="5 6" id="KW-0482">Metalloprotease</keyword>
<evidence type="ECO:0000313" key="11">
    <source>
        <dbReference type="Proteomes" id="UP000501128"/>
    </source>
</evidence>
<evidence type="ECO:0000256" key="1">
    <source>
        <dbReference type="ARBA" id="ARBA00022670"/>
    </source>
</evidence>
<dbReference type="GO" id="GO:0004222">
    <property type="term" value="F:metalloendopeptidase activity"/>
    <property type="evidence" value="ECO:0007669"/>
    <property type="project" value="InterPro"/>
</dbReference>
<gene>
    <name evidence="10" type="ORF">HH216_02750</name>
</gene>
<feature type="compositionally biased region" description="Basic and acidic residues" evidence="7">
    <location>
        <begin position="232"/>
        <end position="252"/>
    </location>
</feature>
<feature type="chain" id="PRO_5029664371" evidence="8">
    <location>
        <begin position="21"/>
        <end position="252"/>
    </location>
</feature>
<keyword evidence="4 6" id="KW-0862">Zinc</keyword>
<reference evidence="10 11" key="1">
    <citation type="submission" date="2020-04" db="EMBL/GenBank/DDBJ databases">
        <title>Genome sequencing of novel species.</title>
        <authorList>
            <person name="Heo J."/>
            <person name="Kim S.-J."/>
            <person name="Kim J.-S."/>
            <person name="Hong S.-B."/>
            <person name="Kwon S.-W."/>
        </authorList>
    </citation>
    <scope>NUCLEOTIDE SEQUENCE [LARGE SCALE GENOMIC DNA]</scope>
    <source>
        <strain evidence="10 11">CJU-R4</strain>
    </source>
</reference>
<dbReference type="InterPro" id="IPR051156">
    <property type="entry name" value="Mito/Outer_Membr_Metalloprot"/>
</dbReference>
<dbReference type="CDD" id="cd07334">
    <property type="entry name" value="M48C_loiP_like"/>
    <property type="match status" value="1"/>
</dbReference>
<evidence type="ECO:0000256" key="8">
    <source>
        <dbReference type="SAM" id="SignalP"/>
    </source>
</evidence>
<evidence type="ECO:0000256" key="3">
    <source>
        <dbReference type="ARBA" id="ARBA00022801"/>
    </source>
</evidence>
<dbReference type="Proteomes" id="UP000501128">
    <property type="component" value="Chromosome"/>
</dbReference>
<accession>A0A7L5DJ51</accession>
<sequence>MKKVMLFLGMTICTQAVSHAQGLGQAVADAIGSVTVTNEQVAQYSKQAVQQMDAKNPVAGPNDPYTQRLNNIIGPYRTIDNIPINYKVYAVKDVNAFATADGSVRVFKGLMDLMSDEEVLAVIGHEIGHVVNQDSRDAMKSALRRSAVRNALGSGSGAIGRLSRSQLGAVADGFLGAKFSREQESQADDYSYDFLKRNGKNVIALATSFEKLAKLSGGSQGGKVAELMSSHPDSKARSERIYERARRDGLAR</sequence>
<keyword evidence="1 6" id="KW-0645">Protease</keyword>